<evidence type="ECO:0000313" key="5">
    <source>
        <dbReference type="Proteomes" id="UP000286097"/>
    </source>
</evidence>
<dbReference type="EMBL" id="QLLG01000156">
    <property type="protein sequence ID" value="RMX67872.1"/>
    <property type="molecule type" value="Genomic_DNA"/>
</dbReference>
<reference evidence="4 5" key="1">
    <citation type="submission" date="2018-06" db="EMBL/GenBank/DDBJ databases">
        <title>Comparative genomics of downy mildews reveals potential adaptations to biotrophy.</title>
        <authorList>
            <person name="Fletcher K."/>
            <person name="Klosterman S.J."/>
            <person name="Derevnina L."/>
            <person name="Martin F."/>
            <person name="Koike S."/>
            <person name="Reyes Chin-Wo S."/>
            <person name="Mou B."/>
            <person name="Michelmore R."/>
        </authorList>
    </citation>
    <scope>NUCLEOTIDE SEQUENCE [LARGE SCALE GENOMIC DNA]</scope>
    <source>
        <strain evidence="3 5">R13</strain>
        <strain evidence="2 4">R14</strain>
    </source>
</reference>
<proteinExistence type="predicted"/>
<comment type="caution">
    <text evidence="2">The sequence shown here is derived from an EMBL/GenBank/DDBJ whole genome shotgun (WGS) entry which is preliminary data.</text>
</comment>
<dbReference type="AlphaFoldDB" id="A0A3M6VNI4"/>
<protein>
    <submittedName>
        <fullName evidence="2">Uncharacterized protein</fullName>
    </submittedName>
</protein>
<dbReference type="Proteomes" id="UP000286097">
    <property type="component" value="Unassembled WGS sequence"/>
</dbReference>
<organism evidence="2 4">
    <name type="scientific">Peronospora effusa</name>
    <dbReference type="NCBI Taxonomy" id="542832"/>
    <lineage>
        <taxon>Eukaryota</taxon>
        <taxon>Sar</taxon>
        <taxon>Stramenopiles</taxon>
        <taxon>Oomycota</taxon>
        <taxon>Peronosporomycetes</taxon>
        <taxon>Peronosporales</taxon>
        <taxon>Peronosporaceae</taxon>
        <taxon>Peronospora</taxon>
    </lineage>
</organism>
<dbReference type="EMBL" id="QKXF01000083">
    <property type="protein sequence ID" value="RQM18061.1"/>
    <property type="molecule type" value="Genomic_DNA"/>
</dbReference>
<evidence type="ECO:0000313" key="3">
    <source>
        <dbReference type="EMBL" id="RQM18061.1"/>
    </source>
</evidence>
<feature type="region of interest" description="Disordered" evidence="1">
    <location>
        <begin position="144"/>
        <end position="256"/>
    </location>
</feature>
<accession>A0A3M6VNI4</accession>
<name>A0A3M6VNI4_9STRA</name>
<feature type="compositionally biased region" description="Polar residues" evidence="1">
    <location>
        <begin position="232"/>
        <end position="248"/>
    </location>
</feature>
<gene>
    <name evidence="3" type="ORF">DD237_000386</name>
    <name evidence="2" type="ORF">DD238_000354</name>
</gene>
<keyword evidence="4" id="KW-1185">Reference proteome</keyword>
<dbReference type="Proteomes" id="UP000282087">
    <property type="component" value="Unassembled WGS sequence"/>
</dbReference>
<evidence type="ECO:0000256" key="1">
    <source>
        <dbReference type="SAM" id="MobiDB-lite"/>
    </source>
</evidence>
<evidence type="ECO:0000313" key="4">
    <source>
        <dbReference type="Proteomes" id="UP000282087"/>
    </source>
</evidence>
<sequence length="376" mass="42289">MEQTNEKYGANVSPALRCIKRETIFDEVEARIGSFQTRTGMSPSDHNNFFPWVPIGQPVVPEAAVPPFNERRLDPLEWIELLEQTECLDYVSPDVEACIEMQSRMEGNQELDLTGTEFISSPAIPKLPSLNTLPVKHPTILQPIAQPQRKVPRRPGLREKFPRQQPLTEYSRRNYIFTAERMVENKRPGRRKSSVARRNSERPPPRSASRSLKFEASQRAKPTSRHKRVSWSGHSPNATTDGPTQRQCKSARKSKDCMIPGCTKEDYVSAMAAERGALIQGAPAATKAEDFVSLTVEASDVRVKDARIPLSRAGFARVTEVARDAVQKDVPRAVKEEDSAVATELAERQISRQKLSSSRHMRTYIIGTHTMMPSML</sequence>
<evidence type="ECO:0000313" key="2">
    <source>
        <dbReference type="EMBL" id="RMX67872.1"/>
    </source>
</evidence>
<dbReference type="VEuPathDB" id="FungiDB:DD237_000386"/>